<feature type="region of interest" description="Disordered" evidence="1">
    <location>
        <begin position="20"/>
        <end position="54"/>
    </location>
</feature>
<gene>
    <name evidence="2" type="ORF">GCM10009755_21900</name>
</gene>
<feature type="compositionally biased region" description="Basic and acidic residues" evidence="1">
    <location>
        <begin position="31"/>
        <end position="42"/>
    </location>
</feature>
<reference evidence="3" key="1">
    <citation type="journal article" date="2019" name="Int. J. Syst. Evol. Microbiol.">
        <title>The Global Catalogue of Microorganisms (GCM) 10K type strain sequencing project: providing services to taxonomists for standard genome sequencing and annotation.</title>
        <authorList>
            <consortium name="The Broad Institute Genomics Platform"/>
            <consortium name="The Broad Institute Genome Sequencing Center for Infectious Disease"/>
            <person name="Wu L."/>
            <person name="Ma J."/>
        </authorList>
    </citation>
    <scope>NUCLEOTIDE SEQUENCE [LARGE SCALE GENOMIC DNA]</scope>
    <source>
        <strain evidence="3">JCM 14546</strain>
    </source>
</reference>
<sequence length="54" mass="5519">MAMGACGTVFTTTIEPAVPTTAPITPKSATRRSESVLEDRGPELAIEARGASAT</sequence>
<organism evidence="2 3">
    <name type="scientific">Brevibacterium samyangense</name>
    <dbReference type="NCBI Taxonomy" id="366888"/>
    <lineage>
        <taxon>Bacteria</taxon>
        <taxon>Bacillati</taxon>
        <taxon>Actinomycetota</taxon>
        <taxon>Actinomycetes</taxon>
        <taxon>Micrococcales</taxon>
        <taxon>Brevibacteriaceae</taxon>
        <taxon>Brevibacterium</taxon>
    </lineage>
</organism>
<accession>A0ABP5EY78</accession>
<protein>
    <submittedName>
        <fullName evidence="2">Uncharacterized protein</fullName>
    </submittedName>
</protein>
<dbReference type="EMBL" id="BAAANO010000020">
    <property type="protein sequence ID" value="GAA2010408.1"/>
    <property type="molecule type" value="Genomic_DNA"/>
</dbReference>
<keyword evidence="3" id="KW-1185">Reference proteome</keyword>
<evidence type="ECO:0000313" key="2">
    <source>
        <dbReference type="EMBL" id="GAA2010408.1"/>
    </source>
</evidence>
<evidence type="ECO:0000313" key="3">
    <source>
        <dbReference type="Proteomes" id="UP001500755"/>
    </source>
</evidence>
<dbReference type="Proteomes" id="UP001500755">
    <property type="component" value="Unassembled WGS sequence"/>
</dbReference>
<comment type="caution">
    <text evidence="2">The sequence shown here is derived from an EMBL/GenBank/DDBJ whole genome shotgun (WGS) entry which is preliminary data.</text>
</comment>
<proteinExistence type="predicted"/>
<name>A0ABP5EY78_9MICO</name>
<evidence type="ECO:0000256" key="1">
    <source>
        <dbReference type="SAM" id="MobiDB-lite"/>
    </source>
</evidence>